<proteinExistence type="inferred from homology"/>
<dbReference type="GO" id="GO:0047571">
    <property type="term" value="F:3-oxosteroid 1-dehydrogenase activity"/>
    <property type="evidence" value="ECO:0007669"/>
    <property type="project" value="UniProtKB-EC"/>
</dbReference>
<dbReference type="FunFam" id="3.50.50.60:FF:000208">
    <property type="entry name" value="3-ketosteroid dehydrogenase"/>
    <property type="match status" value="1"/>
</dbReference>
<dbReference type="AlphaFoldDB" id="A0A1M5PRR2"/>
<dbReference type="STRING" id="490188.SAMN04488068_2260"/>
<dbReference type="Proteomes" id="UP000199758">
    <property type="component" value="Unassembled WGS sequence"/>
</dbReference>
<dbReference type="Gene3D" id="3.50.50.60">
    <property type="entry name" value="FAD/NAD(P)-binding domain"/>
    <property type="match status" value="2"/>
</dbReference>
<keyword evidence="12" id="KW-1185">Reference proteome</keyword>
<evidence type="ECO:0000256" key="4">
    <source>
        <dbReference type="ARBA" id="ARBA00023002"/>
    </source>
</evidence>
<dbReference type="PRINTS" id="PR00411">
    <property type="entry name" value="PNDRDTASEI"/>
</dbReference>
<gene>
    <name evidence="11" type="ORF">SAMN04488068_2260</name>
</gene>
<evidence type="ECO:0000259" key="10">
    <source>
        <dbReference type="Pfam" id="PF00890"/>
    </source>
</evidence>
<dbReference type="SUPFAM" id="SSF56425">
    <property type="entry name" value="Succinate dehydrogenase/fumarate reductase flavoprotein, catalytic domain"/>
    <property type="match status" value="1"/>
</dbReference>
<dbReference type="GO" id="GO:0008202">
    <property type="term" value="P:steroid metabolic process"/>
    <property type="evidence" value="ECO:0007669"/>
    <property type="project" value="UniProtKB-ARBA"/>
</dbReference>
<sequence length="584" mass="63653">MDGSSVMQYDHQVDLLVVGSGAGAMTAALRAAHAGAQVLIVEKAEHYGGTSATSGGGLWIPCNHLMRDCGIDDSDDEALRYLRALCADDVPDANLRAFVDGGPRMLRWLCEHSQVRYQAMAYYADYYQHLDGAKPGGRSIDPIAYDARELGSDFAQLQAPHIQTRVLGLIGYTNTEGAVLLSKSPGWFGLLLKLLRDYLLDLPWRLRSLRSRRLTMGNALIGRLRRSLADAAVPLWCNSPMRELLTDLGGVTGAIIECNGRPIRIKARHGVVLGTGGYEFNQALREQHLPSPTRRQWSAASPHNTGDGLLAAQAIGAGTALMDQAWWGPTMVVPGEDRARMLFTERSMPGAIVVNRRGERFVNESVAYTTAVQAMLVDDNLPSYLIFDARYLRDYPFGPLLPGGMHLNWLQPPKMHRLLKRGASLAALAEQLSIDAYGLQRSVARFNGFARSGVDEDFHRGENPYDRLYGDVRIKPNACLAPLSESPYYGIEIYPGDIGTKGGLRTDEHARVLRNDGAVIDGLYAIGNCAASVTGRYYPGAGATLGPAMTFGFLAAEHACQQLRRSSSHGPDAQARQAPIHAPD</sequence>
<evidence type="ECO:0000256" key="3">
    <source>
        <dbReference type="ARBA" id="ARBA00022827"/>
    </source>
</evidence>
<evidence type="ECO:0000313" key="11">
    <source>
        <dbReference type="EMBL" id="SHH04209.1"/>
    </source>
</evidence>
<dbReference type="OrthoDB" id="9813348at2"/>
<evidence type="ECO:0000256" key="8">
    <source>
        <dbReference type="ARBA" id="ARBA00069709"/>
    </source>
</evidence>
<dbReference type="RefSeq" id="WP_072897630.1">
    <property type="nucleotide sequence ID" value="NZ_FQWZ01000005.1"/>
</dbReference>
<comment type="cofactor">
    <cofactor evidence="1">
        <name>FAD</name>
        <dbReference type="ChEBI" id="CHEBI:57692"/>
    </cofactor>
</comment>
<dbReference type="SUPFAM" id="SSF51905">
    <property type="entry name" value="FAD/NAD(P)-binding domain"/>
    <property type="match status" value="1"/>
</dbReference>
<dbReference type="EMBL" id="FQWZ01000005">
    <property type="protein sequence ID" value="SHH04209.1"/>
    <property type="molecule type" value="Genomic_DNA"/>
</dbReference>
<evidence type="ECO:0000256" key="5">
    <source>
        <dbReference type="ARBA" id="ARBA00051951"/>
    </source>
</evidence>
<evidence type="ECO:0000256" key="7">
    <source>
        <dbReference type="ARBA" id="ARBA00066536"/>
    </source>
</evidence>
<dbReference type="InterPro" id="IPR027477">
    <property type="entry name" value="Succ_DH/fumarate_Rdtase_cat_sf"/>
</dbReference>
<keyword evidence="4" id="KW-0560">Oxidoreductase</keyword>
<organism evidence="11 12">
    <name type="scientific">Hydrocarboniphaga daqingensis</name>
    <dbReference type="NCBI Taxonomy" id="490188"/>
    <lineage>
        <taxon>Bacteria</taxon>
        <taxon>Pseudomonadati</taxon>
        <taxon>Pseudomonadota</taxon>
        <taxon>Gammaproteobacteria</taxon>
        <taxon>Nevskiales</taxon>
        <taxon>Nevskiaceae</taxon>
        <taxon>Hydrocarboniphaga</taxon>
    </lineage>
</organism>
<protein>
    <recommendedName>
        <fullName evidence="8">3-oxosteroid 1-dehydrogenase</fullName>
        <ecNumber evidence="7">1.3.99.4</ecNumber>
    </recommendedName>
</protein>
<comment type="similarity">
    <text evidence="6">Belongs to the FAD-dependent oxidoreductase 2 family. 3-oxosteroid dehydrogenase subfamily.</text>
</comment>
<feature type="domain" description="FAD-dependent oxidoreductase 2 FAD-binding" evidence="10">
    <location>
        <begin position="14"/>
        <end position="545"/>
    </location>
</feature>
<dbReference type="PANTHER" id="PTHR43400">
    <property type="entry name" value="FUMARATE REDUCTASE"/>
    <property type="match status" value="1"/>
</dbReference>
<dbReference type="EC" id="1.3.99.4" evidence="7"/>
<feature type="region of interest" description="Disordered" evidence="9">
    <location>
        <begin position="564"/>
        <end position="584"/>
    </location>
</feature>
<dbReference type="InterPro" id="IPR050315">
    <property type="entry name" value="FAD-oxidoreductase_2"/>
</dbReference>
<accession>A0A1M5PRR2</accession>
<evidence type="ECO:0000256" key="1">
    <source>
        <dbReference type="ARBA" id="ARBA00001974"/>
    </source>
</evidence>
<evidence type="ECO:0000256" key="6">
    <source>
        <dbReference type="ARBA" id="ARBA00061147"/>
    </source>
</evidence>
<keyword evidence="2" id="KW-0285">Flavoprotein</keyword>
<evidence type="ECO:0000313" key="12">
    <source>
        <dbReference type="Proteomes" id="UP000199758"/>
    </source>
</evidence>
<reference evidence="11 12" key="1">
    <citation type="submission" date="2016-11" db="EMBL/GenBank/DDBJ databases">
        <authorList>
            <person name="Jaros S."/>
            <person name="Januszkiewicz K."/>
            <person name="Wedrychowicz H."/>
        </authorList>
    </citation>
    <scope>NUCLEOTIDE SEQUENCE [LARGE SCALE GENOMIC DNA]</scope>
    <source>
        <strain evidence="11 12">CGMCC 1.7049</strain>
    </source>
</reference>
<dbReference type="InterPro" id="IPR036188">
    <property type="entry name" value="FAD/NAD-bd_sf"/>
</dbReference>
<comment type="catalytic activity">
    <reaction evidence="5">
        <text>a 3-oxosteroid + A = a 3-oxo-Delta(1)-steroid + AH2</text>
        <dbReference type="Rhea" id="RHEA:13329"/>
        <dbReference type="ChEBI" id="CHEBI:13193"/>
        <dbReference type="ChEBI" id="CHEBI:17499"/>
        <dbReference type="ChEBI" id="CHEBI:20156"/>
        <dbReference type="ChEBI" id="CHEBI:47788"/>
        <dbReference type="EC" id="1.3.99.4"/>
    </reaction>
</comment>
<dbReference type="PANTHER" id="PTHR43400:SF10">
    <property type="entry name" value="3-OXOSTEROID 1-DEHYDROGENASE"/>
    <property type="match status" value="1"/>
</dbReference>
<evidence type="ECO:0000256" key="9">
    <source>
        <dbReference type="SAM" id="MobiDB-lite"/>
    </source>
</evidence>
<dbReference type="InterPro" id="IPR003953">
    <property type="entry name" value="FAD-dep_OxRdtase_2_FAD-bd"/>
</dbReference>
<evidence type="ECO:0000256" key="2">
    <source>
        <dbReference type="ARBA" id="ARBA00022630"/>
    </source>
</evidence>
<dbReference type="Pfam" id="PF00890">
    <property type="entry name" value="FAD_binding_2"/>
    <property type="match status" value="1"/>
</dbReference>
<keyword evidence="3" id="KW-0274">FAD</keyword>
<name>A0A1M5PRR2_9GAMM</name>